<dbReference type="GO" id="GO:0051301">
    <property type="term" value="P:cell division"/>
    <property type="evidence" value="ECO:0007669"/>
    <property type="project" value="InterPro"/>
</dbReference>
<protein>
    <submittedName>
        <fullName evidence="8">Lipid II flippase FtsW</fullName>
    </submittedName>
</protein>
<dbReference type="GO" id="GO:0005886">
    <property type="term" value="C:plasma membrane"/>
    <property type="evidence" value="ECO:0007669"/>
    <property type="project" value="TreeGrafter"/>
</dbReference>
<feature type="transmembrane region" description="Helical" evidence="7">
    <location>
        <begin position="140"/>
        <end position="158"/>
    </location>
</feature>
<dbReference type="AlphaFoldDB" id="A0A163QIL1"/>
<dbReference type="PANTHER" id="PTHR30474:SF3">
    <property type="entry name" value="PEPTIDOGLYCAN GLYCOSYLTRANSFERASE RODA"/>
    <property type="match status" value="1"/>
</dbReference>
<dbReference type="PANTHER" id="PTHR30474">
    <property type="entry name" value="CELL CYCLE PROTEIN"/>
    <property type="match status" value="1"/>
</dbReference>
<dbReference type="GO" id="GO:0015648">
    <property type="term" value="F:lipid-linked peptidoglycan transporter activity"/>
    <property type="evidence" value="ECO:0007669"/>
    <property type="project" value="TreeGrafter"/>
</dbReference>
<feature type="transmembrane region" description="Helical" evidence="7">
    <location>
        <begin position="261"/>
        <end position="280"/>
    </location>
</feature>
<feature type="transmembrane region" description="Helical" evidence="7">
    <location>
        <begin position="341"/>
        <end position="363"/>
    </location>
</feature>
<keyword evidence="3" id="KW-0133">Cell shape</keyword>
<dbReference type="GO" id="GO:0008360">
    <property type="term" value="P:regulation of cell shape"/>
    <property type="evidence" value="ECO:0007669"/>
    <property type="project" value="UniProtKB-KW"/>
</dbReference>
<evidence type="ECO:0000256" key="6">
    <source>
        <dbReference type="SAM" id="MobiDB-lite"/>
    </source>
</evidence>
<sequence>MATVEPHEVRPSRRAEAGLLVLALALGIGAYASVGLSMLGELPTNFYVYSAGLVALAVVGHVVLRLKAPYADPVILPVTIALNGIGLGMINRIDIGGKIVGRDQDLASKQLMWTALGVVAACVVVWLLKDHRTLRKYSYTAMIVGLVLVVMPLLPVIGRNINGARIWVNIAGMSLQPAEFAKIAFAIFFAGYLVTNRDTLALAGPKVLGLQLPRLRDLGPLVIVWAASLAVLIFERDLGTSLLFFGLFVAMLYIATERFSWVAIGLSMFAVGAVVAASAFPHVQARVDVWLHPLDPEIYGRDPGGSGQLVGGMFGLANGGLTGTGWGEGYPRLVPYSFSDFIYTSLGEELGLTGLLAILVMYLILVERGLRTAIGVRDGFGKLLAGGLAFVMAWQLFVVIGGITRIIPLTGLTMPFVAQGGSSLLANWLVVGLLLRISDNARRPSSLPVRGQVAPSRATERPDTGPQPVAVQAGAHGAADLADGRSAVGQREPGAHGALPDDQPTQVVRTALPEVGGGPDTGATEIIEDTEWKTP</sequence>
<dbReference type="PATRIC" id="fig|43678.3.peg.3178"/>
<feature type="transmembrane region" description="Helical" evidence="7">
    <location>
        <begin position="178"/>
        <end position="195"/>
    </location>
</feature>
<feature type="transmembrane region" description="Helical" evidence="7">
    <location>
        <begin position="19"/>
        <end position="40"/>
    </location>
</feature>
<feature type="transmembrane region" description="Helical" evidence="7">
    <location>
        <begin position="46"/>
        <end position="64"/>
    </location>
</feature>
<dbReference type="GO" id="GO:0032153">
    <property type="term" value="C:cell division site"/>
    <property type="evidence" value="ECO:0007669"/>
    <property type="project" value="TreeGrafter"/>
</dbReference>
<dbReference type="Pfam" id="PF01098">
    <property type="entry name" value="FTSW_RODA_SPOVE"/>
    <property type="match status" value="1"/>
</dbReference>
<dbReference type="EMBL" id="LRIE01000081">
    <property type="protein sequence ID" value="KZM34201.1"/>
    <property type="molecule type" value="Genomic_DNA"/>
</dbReference>
<comment type="caution">
    <text evidence="8">The sequence shown here is derived from an EMBL/GenBank/DDBJ whole genome shotgun (WGS) entry which is preliminary data.</text>
</comment>
<dbReference type="STRING" id="43678.OJAG_30310"/>
<dbReference type="RefSeq" id="WP_082849114.1">
    <property type="nucleotide sequence ID" value="NZ_LRIE01000081.1"/>
</dbReference>
<name>A0A163QIL1_9CELL</name>
<evidence type="ECO:0000256" key="2">
    <source>
        <dbReference type="ARBA" id="ARBA00022692"/>
    </source>
</evidence>
<organism evidence="8 9">
    <name type="scientific">Oerskovia enterophila</name>
    <dbReference type="NCBI Taxonomy" id="43678"/>
    <lineage>
        <taxon>Bacteria</taxon>
        <taxon>Bacillati</taxon>
        <taxon>Actinomycetota</taxon>
        <taxon>Actinomycetes</taxon>
        <taxon>Micrococcales</taxon>
        <taxon>Cellulomonadaceae</taxon>
        <taxon>Oerskovia</taxon>
    </lineage>
</organism>
<feature type="transmembrane region" description="Helical" evidence="7">
    <location>
        <begin position="215"/>
        <end position="234"/>
    </location>
</feature>
<accession>A0A163QIL1</accession>
<evidence type="ECO:0000256" key="7">
    <source>
        <dbReference type="SAM" id="Phobius"/>
    </source>
</evidence>
<reference evidence="8 9" key="1">
    <citation type="submission" date="2016-01" db="EMBL/GenBank/DDBJ databases">
        <title>Genome sequence of Oerskovia enterophila VJag, an agar and cellulose degrading bacterium.</title>
        <authorList>
            <person name="Poehlein A."/>
            <person name="Jag V."/>
            <person name="Bengelsdorf F."/>
            <person name="Duerre P."/>
            <person name="Daniel R."/>
        </authorList>
    </citation>
    <scope>NUCLEOTIDE SEQUENCE [LARGE SCALE GENOMIC DNA]</scope>
    <source>
        <strain evidence="8 9">VJag</strain>
    </source>
</reference>
<evidence type="ECO:0000256" key="5">
    <source>
        <dbReference type="ARBA" id="ARBA00023136"/>
    </source>
</evidence>
<feature type="compositionally biased region" description="Low complexity" evidence="6">
    <location>
        <begin position="469"/>
        <end position="481"/>
    </location>
</feature>
<dbReference type="OrthoDB" id="9812661at2"/>
<feature type="transmembrane region" description="Helical" evidence="7">
    <location>
        <begin position="383"/>
        <end position="404"/>
    </location>
</feature>
<evidence type="ECO:0000313" key="8">
    <source>
        <dbReference type="EMBL" id="KZM34201.1"/>
    </source>
</evidence>
<comment type="subcellular location">
    <subcellularLocation>
        <location evidence="1">Membrane</location>
        <topology evidence="1">Multi-pass membrane protein</topology>
    </subcellularLocation>
</comment>
<keyword evidence="4 7" id="KW-1133">Transmembrane helix</keyword>
<evidence type="ECO:0000313" key="9">
    <source>
        <dbReference type="Proteomes" id="UP000076447"/>
    </source>
</evidence>
<feature type="transmembrane region" description="Helical" evidence="7">
    <location>
        <begin position="71"/>
        <end position="90"/>
    </location>
</feature>
<feature type="transmembrane region" description="Helical" evidence="7">
    <location>
        <begin position="416"/>
        <end position="435"/>
    </location>
</feature>
<evidence type="ECO:0000256" key="3">
    <source>
        <dbReference type="ARBA" id="ARBA00022960"/>
    </source>
</evidence>
<dbReference type="InterPro" id="IPR001182">
    <property type="entry name" value="FtsW/RodA"/>
</dbReference>
<proteinExistence type="predicted"/>
<dbReference type="Proteomes" id="UP000076447">
    <property type="component" value="Unassembled WGS sequence"/>
</dbReference>
<evidence type="ECO:0000256" key="4">
    <source>
        <dbReference type="ARBA" id="ARBA00022989"/>
    </source>
</evidence>
<keyword evidence="5 7" id="KW-0472">Membrane</keyword>
<evidence type="ECO:0000256" key="1">
    <source>
        <dbReference type="ARBA" id="ARBA00004141"/>
    </source>
</evidence>
<keyword evidence="2 7" id="KW-0812">Transmembrane</keyword>
<feature type="transmembrane region" description="Helical" evidence="7">
    <location>
        <begin position="240"/>
        <end position="256"/>
    </location>
</feature>
<feature type="region of interest" description="Disordered" evidence="6">
    <location>
        <begin position="443"/>
        <end position="535"/>
    </location>
</feature>
<feature type="transmembrane region" description="Helical" evidence="7">
    <location>
        <begin position="110"/>
        <end position="128"/>
    </location>
</feature>
<gene>
    <name evidence="8" type="primary">ftsW_2</name>
    <name evidence="8" type="ORF">OJAG_30310</name>
</gene>